<dbReference type="EMBL" id="JAATEJ010000027">
    <property type="protein sequence ID" value="NJP47166.1"/>
    <property type="molecule type" value="Genomic_DNA"/>
</dbReference>
<evidence type="ECO:0000313" key="4">
    <source>
        <dbReference type="Proteomes" id="UP000734511"/>
    </source>
</evidence>
<dbReference type="InterPro" id="IPR056681">
    <property type="entry name" value="DUF7779"/>
</dbReference>
<feature type="domain" description="NB-ARC" evidence="1">
    <location>
        <begin position="481"/>
        <end position="627"/>
    </location>
</feature>
<dbReference type="PANTHER" id="PTHR46082">
    <property type="entry name" value="ATP/GTP-BINDING PROTEIN-RELATED"/>
    <property type="match status" value="1"/>
</dbReference>
<dbReference type="Pfam" id="PF13424">
    <property type="entry name" value="TPR_12"/>
    <property type="match status" value="1"/>
</dbReference>
<protein>
    <submittedName>
        <fullName evidence="3">Tetratricopeptide repeat protein</fullName>
    </submittedName>
</protein>
<dbReference type="InterPro" id="IPR053137">
    <property type="entry name" value="NLR-like"/>
</dbReference>
<keyword evidence="4" id="KW-1185">Reference proteome</keyword>
<evidence type="ECO:0000259" key="2">
    <source>
        <dbReference type="Pfam" id="PF25000"/>
    </source>
</evidence>
<dbReference type="InterPro" id="IPR002182">
    <property type="entry name" value="NB-ARC"/>
</dbReference>
<dbReference type="Proteomes" id="UP000734511">
    <property type="component" value="Unassembled WGS sequence"/>
</dbReference>
<gene>
    <name evidence="3" type="ORF">HCN08_27735</name>
</gene>
<dbReference type="NCBIfam" id="NF040586">
    <property type="entry name" value="FxSxx_TPR"/>
    <property type="match status" value="1"/>
</dbReference>
<dbReference type="Pfam" id="PF13374">
    <property type="entry name" value="TPR_10"/>
    <property type="match status" value="1"/>
</dbReference>
<proteinExistence type="predicted"/>
<dbReference type="Pfam" id="PF00931">
    <property type="entry name" value="NB-ARC"/>
    <property type="match status" value="1"/>
</dbReference>
<dbReference type="InterPro" id="IPR027417">
    <property type="entry name" value="P-loop_NTPase"/>
</dbReference>
<comment type="caution">
    <text evidence="3">The sequence shown here is derived from an EMBL/GenBank/DDBJ whole genome shotgun (WGS) entry which is preliminary data.</text>
</comment>
<sequence>MALANTAWVMATHGKSVLVIDWDLEAPGLHLYYRQFLADPDLGNTDGILDMFHGFVTAAGPRDADEAPEDLRALHAEHAAFERYSVSVDHPFPQGGKLHFIGPGRLDDEYVRRLHSINWSGFLNSEDGQEYLAVLRGRMQESDYDYILIDSRTGYSDGADICTLALPDSVVVGVAMNSQAIEGAAHIAQRLARHDRAIRLHLAPMHIELSEKTRLDERMAYARRVLDRYLPMDDEDELASYWGEVQVPYRPYYAFGEELAAIVEDPRHRASVIAQYVQLAARITDSAINDMQPATAAQRLSYVEAYRAARRPETAEQTVSMLYDTGDQLWADWIAQQLRDAGVTVTSCKPEHWEEEAGKSADPLLVLLSPHLLSSAAGHVVEQITADADAGRAPERQPVGIRVSGARLPQQFDWPGVPDLSVLDEDRARRAVLARFRFFTGDVPLSPPAGGHLFPGRQPAVWQVAPRNADFVGREAALTGLWEQFAAQPGPQVLWGLAGVGKTQIALEYAHRFASQYDMVWWVPATDADNIRATLVRLDHKVSTASGSTPRKDWEALVDELRQGKHFQRWLLVFDDADSYESIAPFLPGGNHGHVLIASRNPDWAGLTTRQVEVFTPQESLALLSRKLPGAGDSELDALAQRLGHLPIWETATTAWLVNTGESVAEFIDQLDASGPRVVAERQSPRFEEAAEACVLAYERLREQAPAAARLLELCSCMSSDGVGLRIVQSPAMTALLGTVDAAVQDSMRVPGLVNQLRVQTLAVVDPHTHLLKVHRLVQSLVLDHMSEEERRATRSDALKVLAAQVPDALRRDAREFRDVFAELDKHVTASGALDSDDPGVHDWLISQVRYRWFNGQWEAGRELGTRVLDRWRTRLGEDHSSVLKLEAQVGAACRMLGRYREALTHSQHSWRVQRDRAPRDPYTLFAARGYAADLRAHGKFIEAYEEDRATYSGLCAEIGEDQVETLNASSNLALSRYYCESAESAARQDLSTFELRRRVLTDDHHLTWKSCARVGADYREAWQLDLSEQYLAQARDGLVSLQGPTDPLTLQTVQNLGMTLLRQGRTTDALAMIQSTHLCFQQWQDDHPLTIFCRMAMAAAHYAAGAPDAAVGYAKQALAQLVEVFDAGHPFTGICSTNLALYLLADGDAEQAATHARKAVKLLRESFGRDHRYTLVAEMNRNNCLAELGEISGGELADEDKDLYSRCSTPTAWGPRHPVTLTALANHASSSRNDGDALRESLRIHSIAHIGEAHPLTLACTAEPYHRLGLDLEVQDV</sequence>
<reference evidence="3 4" key="1">
    <citation type="submission" date="2020-03" db="EMBL/GenBank/DDBJ databases">
        <title>WGS of actinomycetes isolated from Thailand.</title>
        <authorList>
            <person name="Thawai C."/>
        </authorList>
    </citation>
    <scope>NUCLEOTIDE SEQUENCE [LARGE SCALE GENOMIC DNA]</scope>
    <source>
        <strain evidence="3 4">PRB2-1</strain>
    </source>
</reference>
<dbReference type="NCBIfam" id="NF047398">
    <property type="entry name" value="AAA_KGGVGR"/>
    <property type="match status" value="1"/>
</dbReference>
<accession>A0ABX0ZVD9</accession>
<evidence type="ECO:0000313" key="3">
    <source>
        <dbReference type="EMBL" id="NJP47166.1"/>
    </source>
</evidence>
<dbReference type="Gene3D" id="1.25.40.10">
    <property type="entry name" value="Tetratricopeptide repeat domain"/>
    <property type="match status" value="2"/>
</dbReference>
<evidence type="ECO:0000259" key="1">
    <source>
        <dbReference type="Pfam" id="PF00931"/>
    </source>
</evidence>
<dbReference type="SUPFAM" id="SSF48452">
    <property type="entry name" value="TPR-like"/>
    <property type="match status" value="2"/>
</dbReference>
<name>A0ABX0ZVD9_9ACTN</name>
<dbReference type="InterPro" id="IPR011990">
    <property type="entry name" value="TPR-like_helical_dom_sf"/>
</dbReference>
<feature type="domain" description="DUF7779" evidence="2">
    <location>
        <begin position="703"/>
        <end position="790"/>
    </location>
</feature>
<dbReference type="PANTHER" id="PTHR46082:SF6">
    <property type="entry name" value="AAA+ ATPASE DOMAIN-CONTAINING PROTEIN-RELATED"/>
    <property type="match status" value="1"/>
</dbReference>
<dbReference type="Gene3D" id="3.40.50.300">
    <property type="entry name" value="P-loop containing nucleotide triphosphate hydrolases"/>
    <property type="match status" value="2"/>
</dbReference>
<organism evidence="3 4">
    <name type="scientific">Actinacidiphila epipremni</name>
    <dbReference type="NCBI Taxonomy" id="2053013"/>
    <lineage>
        <taxon>Bacteria</taxon>
        <taxon>Bacillati</taxon>
        <taxon>Actinomycetota</taxon>
        <taxon>Actinomycetes</taxon>
        <taxon>Kitasatosporales</taxon>
        <taxon>Streptomycetaceae</taxon>
        <taxon>Actinacidiphila</taxon>
    </lineage>
</organism>
<dbReference type="SUPFAM" id="SSF52540">
    <property type="entry name" value="P-loop containing nucleoside triphosphate hydrolases"/>
    <property type="match status" value="2"/>
</dbReference>
<dbReference type="Pfam" id="PF25000">
    <property type="entry name" value="DUF7779"/>
    <property type="match status" value="1"/>
</dbReference>